<feature type="repeat" description="FG-GAP" evidence="1">
    <location>
        <begin position="28"/>
        <end position="80"/>
    </location>
</feature>
<reference evidence="2 3" key="1">
    <citation type="submission" date="2017-03" db="EMBL/GenBank/DDBJ databases">
        <title>Genome Survey of Euroglyphus maynei.</title>
        <authorList>
            <person name="Arlian L.G."/>
            <person name="Morgan M.S."/>
            <person name="Rider S.D."/>
        </authorList>
    </citation>
    <scope>NUCLEOTIDE SEQUENCE [LARGE SCALE GENOMIC DNA]</scope>
    <source>
        <strain evidence="2">Arlian Lab</strain>
        <tissue evidence="2">Whole body</tissue>
    </source>
</reference>
<dbReference type="GO" id="GO:0098609">
    <property type="term" value="P:cell-cell adhesion"/>
    <property type="evidence" value="ECO:0007669"/>
    <property type="project" value="TreeGrafter"/>
</dbReference>
<sequence length="95" mass="10613">LTRRDPIGTCWISRGSFTGFYQYSPCRNNNWGYHRQGSCQAGISAAVTKNGKQLFVGAPGSLYWQGQVFEHDLELMTSVQTKNKAFSPEDDSFLG</sequence>
<dbReference type="AlphaFoldDB" id="A0A1Y3B1M7"/>
<dbReference type="PANTHER" id="PTHR23220:SF133">
    <property type="entry name" value="INTEGRIN ALPHA-PS2"/>
    <property type="match status" value="1"/>
</dbReference>
<accession>A0A1Y3B1M7</accession>
<dbReference type="GO" id="GO:0009897">
    <property type="term" value="C:external side of plasma membrane"/>
    <property type="evidence" value="ECO:0007669"/>
    <property type="project" value="TreeGrafter"/>
</dbReference>
<protein>
    <submittedName>
        <fullName evidence="2">Uncharacterized protein</fullName>
    </submittedName>
</protein>
<dbReference type="PANTHER" id="PTHR23220">
    <property type="entry name" value="INTEGRIN ALPHA"/>
    <property type="match status" value="1"/>
</dbReference>
<evidence type="ECO:0000256" key="1">
    <source>
        <dbReference type="PROSITE-ProRule" id="PRU00803"/>
    </source>
</evidence>
<evidence type="ECO:0000313" key="2">
    <source>
        <dbReference type="EMBL" id="OTF74719.1"/>
    </source>
</evidence>
<keyword evidence="3" id="KW-1185">Reference proteome</keyword>
<feature type="non-terminal residue" evidence="2">
    <location>
        <position position="1"/>
    </location>
</feature>
<dbReference type="InterPro" id="IPR028994">
    <property type="entry name" value="Integrin_alpha_N"/>
</dbReference>
<dbReference type="Gene3D" id="2.130.10.130">
    <property type="entry name" value="Integrin alpha, N-terminal"/>
    <property type="match status" value="1"/>
</dbReference>
<proteinExistence type="predicted"/>
<evidence type="ECO:0000313" key="3">
    <source>
        <dbReference type="Proteomes" id="UP000194236"/>
    </source>
</evidence>
<dbReference type="SUPFAM" id="SSF69318">
    <property type="entry name" value="Integrin alpha N-terminal domain"/>
    <property type="match status" value="1"/>
</dbReference>
<gene>
    <name evidence="2" type="ORF">BLA29_014652</name>
</gene>
<dbReference type="EMBL" id="MUJZ01045680">
    <property type="protein sequence ID" value="OTF74719.1"/>
    <property type="molecule type" value="Genomic_DNA"/>
</dbReference>
<dbReference type="OrthoDB" id="5317514at2759"/>
<dbReference type="InterPro" id="IPR013519">
    <property type="entry name" value="Int_alpha_beta-p"/>
</dbReference>
<dbReference type="GO" id="GO:0007229">
    <property type="term" value="P:integrin-mediated signaling pathway"/>
    <property type="evidence" value="ECO:0007669"/>
    <property type="project" value="TreeGrafter"/>
</dbReference>
<dbReference type="GO" id="GO:0007160">
    <property type="term" value="P:cell-matrix adhesion"/>
    <property type="evidence" value="ECO:0007669"/>
    <property type="project" value="TreeGrafter"/>
</dbReference>
<feature type="non-terminal residue" evidence="2">
    <location>
        <position position="95"/>
    </location>
</feature>
<name>A0A1Y3B1M7_EURMA</name>
<comment type="caution">
    <text evidence="2">The sequence shown here is derived from an EMBL/GenBank/DDBJ whole genome shotgun (WGS) entry which is preliminary data.</text>
</comment>
<dbReference type="Proteomes" id="UP000194236">
    <property type="component" value="Unassembled WGS sequence"/>
</dbReference>
<dbReference type="GO" id="GO:0005178">
    <property type="term" value="F:integrin binding"/>
    <property type="evidence" value="ECO:0007669"/>
    <property type="project" value="TreeGrafter"/>
</dbReference>
<dbReference type="GO" id="GO:0008305">
    <property type="term" value="C:integrin complex"/>
    <property type="evidence" value="ECO:0007669"/>
    <property type="project" value="TreeGrafter"/>
</dbReference>
<organism evidence="2 3">
    <name type="scientific">Euroglyphus maynei</name>
    <name type="common">Mayne's house dust mite</name>
    <dbReference type="NCBI Taxonomy" id="6958"/>
    <lineage>
        <taxon>Eukaryota</taxon>
        <taxon>Metazoa</taxon>
        <taxon>Ecdysozoa</taxon>
        <taxon>Arthropoda</taxon>
        <taxon>Chelicerata</taxon>
        <taxon>Arachnida</taxon>
        <taxon>Acari</taxon>
        <taxon>Acariformes</taxon>
        <taxon>Sarcoptiformes</taxon>
        <taxon>Astigmata</taxon>
        <taxon>Psoroptidia</taxon>
        <taxon>Analgoidea</taxon>
        <taxon>Pyroglyphidae</taxon>
        <taxon>Pyroglyphinae</taxon>
        <taxon>Euroglyphus</taxon>
    </lineage>
</organism>
<dbReference type="PROSITE" id="PS51470">
    <property type="entry name" value="FG_GAP"/>
    <property type="match status" value="1"/>
</dbReference>
<dbReference type="GO" id="GO:0033627">
    <property type="term" value="P:cell adhesion mediated by integrin"/>
    <property type="evidence" value="ECO:0007669"/>
    <property type="project" value="TreeGrafter"/>
</dbReference>